<keyword evidence="2" id="KW-1185">Reference proteome</keyword>
<evidence type="ECO:0000313" key="1">
    <source>
        <dbReference type="EMBL" id="MDN3564332.1"/>
    </source>
</evidence>
<dbReference type="Proteomes" id="UP001529369">
    <property type="component" value="Unassembled WGS sequence"/>
</dbReference>
<dbReference type="InterPro" id="IPR010921">
    <property type="entry name" value="Trp_repressor/repl_initiator"/>
</dbReference>
<organism evidence="1 2">
    <name type="scientific">Paeniroseomonas aquatica</name>
    <dbReference type="NCBI Taxonomy" id="373043"/>
    <lineage>
        <taxon>Bacteria</taxon>
        <taxon>Pseudomonadati</taxon>
        <taxon>Pseudomonadota</taxon>
        <taxon>Alphaproteobacteria</taxon>
        <taxon>Acetobacterales</taxon>
        <taxon>Acetobacteraceae</taxon>
        <taxon>Paeniroseomonas</taxon>
    </lineage>
</organism>
<dbReference type="EMBL" id="JAUFPN010000080">
    <property type="protein sequence ID" value="MDN3564332.1"/>
    <property type="molecule type" value="Genomic_DNA"/>
</dbReference>
<name>A0ABT8A3H1_9PROT</name>
<dbReference type="Pfam" id="PF01527">
    <property type="entry name" value="HTH_Tnp_1"/>
    <property type="match status" value="2"/>
</dbReference>
<dbReference type="PANTHER" id="PTHR37936:SF3">
    <property type="entry name" value="TRANSPOSASE INSC FOR INSERTION ELEMENT IS2A-RELATED"/>
    <property type="match status" value="1"/>
</dbReference>
<accession>A0ABT8A3H1</accession>
<sequence length="173" mass="17831">MAAELVGGAYEARKASVRRGAGSGVEVRVRTVRRRSWSAEDKLRIVSETLAPGALAKVVADRHGIGTGAEDKLRIVSETLAPGALAKVVADRHGIGTGLLFTWRREMLATAMSGFAPVAVVPEPAAAAAVAPAKADVVPGLLEVAFPSGTTVRISGAMDPAMLRVVLAELGGR</sequence>
<dbReference type="SUPFAM" id="SSF48295">
    <property type="entry name" value="TrpR-like"/>
    <property type="match status" value="1"/>
</dbReference>
<dbReference type="NCBIfam" id="NF047595">
    <property type="entry name" value="IS66_ISRel24_TnpA"/>
    <property type="match status" value="1"/>
</dbReference>
<dbReference type="PANTHER" id="PTHR37936">
    <property type="entry name" value="TRANSPOSASE INSC FOR INSERTION ELEMENT IS2A-RELATED"/>
    <property type="match status" value="1"/>
</dbReference>
<reference evidence="2" key="1">
    <citation type="journal article" date="2019" name="Int. J. Syst. Evol. Microbiol.">
        <title>The Global Catalogue of Microorganisms (GCM) 10K type strain sequencing project: providing services to taxonomists for standard genome sequencing and annotation.</title>
        <authorList>
            <consortium name="The Broad Institute Genomics Platform"/>
            <consortium name="The Broad Institute Genome Sequencing Center for Infectious Disease"/>
            <person name="Wu L."/>
            <person name="Ma J."/>
        </authorList>
    </citation>
    <scope>NUCLEOTIDE SEQUENCE [LARGE SCALE GENOMIC DNA]</scope>
    <source>
        <strain evidence="2">CECT 7131</strain>
    </source>
</reference>
<proteinExistence type="predicted"/>
<protein>
    <submittedName>
        <fullName evidence="1">Transposase</fullName>
    </submittedName>
</protein>
<comment type="caution">
    <text evidence="1">The sequence shown here is derived from an EMBL/GenBank/DDBJ whole genome shotgun (WGS) entry which is preliminary data.</text>
</comment>
<evidence type="ECO:0000313" key="2">
    <source>
        <dbReference type="Proteomes" id="UP001529369"/>
    </source>
</evidence>
<dbReference type="InterPro" id="IPR002514">
    <property type="entry name" value="Transposase_8"/>
</dbReference>
<gene>
    <name evidence="1" type="ORF">QWZ14_08125</name>
</gene>